<keyword evidence="3" id="KW-1185">Reference proteome</keyword>
<dbReference type="AlphaFoldDB" id="A0A0C3J5I0"/>
<protein>
    <submittedName>
        <fullName evidence="2">Uncharacterized protein</fullName>
    </submittedName>
</protein>
<feature type="compositionally biased region" description="Polar residues" evidence="1">
    <location>
        <begin position="133"/>
        <end position="147"/>
    </location>
</feature>
<evidence type="ECO:0000256" key="1">
    <source>
        <dbReference type="SAM" id="MobiDB-lite"/>
    </source>
</evidence>
<evidence type="ECO:0000313" key="2">
    <source>
        <dbReference type="EMBL" id="KIO04318.1"/>
    </source>
</evidence>
<dbReference type="EMBL" id="KN831972">
    <property type="protein sequence ID" value="KIO04318.1"/>
    <property type="molecule type" value="Genomic_DNA"/>
</dbReference>
<name>A0A0C3J5I0_PISTI</name>
<evidence type="ECO:0000313" key="3">
    <source>
        <dbReference type="Proteomes" id="UP000054217"/>
    </source>
</evidence>
<feature type="compositionally biased region" description="Acidic residues" evidence="1">
    <location>
        <begin position="118"/>
        <end position="132"/>
    </location>
</feature>
<feature type="region of interest" description="Disordered" evidence="1">
    <location>
        <begin position="104"/>
        <end position="163"/>
    </location>
</feature>
<dbReference type="Proteomes" id="UP000054217">
    <property type="component" value="Unassembled WGS sequence"/>
</dbReference>
<organism evidence="2 3">
    <name type="scientific">Pisolithus tinctorius Marx 270</name>
    <dbReference type="NCBI Taxonomy" id="870435"/>
    <lineage>
        <taxon>Eukaryota</taxon>
        <taxon>Fungi</taxon>
        <taxon>Dikarya</taxon>
        <taxon>Basidiomycota</taxon>
        <taxon>Agaricomycotina</taxon>
        <taxon>Agaricomycetes</taxon>
        <taxon>Agaricomycetidae</taxon>
        <taxon>Boletales</taxon>
        <taxon>Sclerodermatineae</taxon>
        <taxon>Pisolithaceae</taxon>
        <taxon>Pisolithus</taxon>
    </lineage>
</organism>
<accession>A0A0C3J5I0</accession>
<dbReference type="InParanoid" id="A0A0C3J5I0"/>
<reference evidence="2 3" key="1">
    <citation type="submission" date="2014-04" db="EMBL/GenBank/DDBJ databases">
        <authorList>
            <consortium name="DOE Joint Genome Institute"/>
            <person name="Kuo A."/>
            <person name="Kohler A."/>
            <person name="Costa M.D."/>
            <person name="Nagy L.G."/>
            <person name="Floudas D."/>
            <person name="Copeland A."/>
            <person name="Barry K.W."/>
            <person name="Cichocki N."/>
            <person name="Veneault-Fourrey C."/>
            <person name="LaButti K."/>
            <person name="Lindquist E.A."/>
            <person name="Lipzen A."/>
            <person name="Lundell T."/>
            <person name="Morin E."/>
            <person name="Murat C."/>
            <person name="Sun H."/>
            <person name="Tunlid A."/>
            <person name="Henrissat B."/>
            <person name="Grigoriev I.V."/>
            <person name="Hibbett D.S."/>
            <person name="Martin F."/>
            <person name="Nordberg H.P."/>
            <person name="Cantor M.N."/>
            <person name="Hua S.X."/>
        </authorList>
    </citation>
    <scope>NUCLEOTIDE SEQUENCE [LARGE SCALE GENOMIC DNA]</scope>
    <source>
        <strain evidence="2 3">Marx 270</strain>
    </source>
</reference>
<sequence length="163" mass="17593">MHTALWQTTPAEWEISQLEENEPTALKSSKKNQRGLAVVKGTHKAKTGKYLLEGLEVLSHSLTLNLTLHSAPHEERYQTGKVATQEKLTAAEAKAVKQSLKAFLDTAPIVEDGGREEGGDEEEGEDEEEELSGSENAQISNTNSNPESGIDSECGTGSDAESE</sequence>
<reference evidence="3" key="2">
    <citation type="submission" date="2015-01" db="EMBL/GenBank/DDBJ databases">
        <title>Evolutionary Origins and Diversification of the Mycorrhizal Mutualists.</title>
        <authorList>
            <consortium name="DOE Joint Genome Institute"/>
            <consortium name="Mycorrhizal Genomics Consortium"/>
            <person name="Kohler A."/>
            <person name="Kuo A."/>
            <person name="Nagy L.G."/>
            <person name="Floudas D."/>
            <person name="Copeland A."/>
            <person name="Barry K.W."/>
            <person name="Cichocki N."/>
            <person name="Veneault-Fourrey C."/>
            <person name="LaButti K."/>
            <person name="Lindquist E.A."/>
            <person name="Lipzen A."/>
            <person name="Lundell T."/>
            <person name="Morin E."/>
            <person name="Murat C."/>
            <person name="Riley R."/>
            <person name="Ohm R."/>
            <person name="Sun H."/>
            <person name="Tunlid A."/>
            <person name="Henrissat B."/>
            <person name="Grigoriev I.V."/>
            <person name="Hibbett D.S."/>
            <person name="Martin F."/>
        </authorList>
    </citation>
    <scope>NUCLEOTIDE SEQUENCE [LARGE SCALE GENOMIC DNA]</scope>
    <source>
        <strain evidence="3">Marx 270</strain>
    </source>
</reference>
<dbReference type="HOGENOM" id="CLU_1627756_0_0_1"/>
<proteinExistence type="predicted"/>
<gene>
    <name evidence="2" type="ORF">M404DRAFT_9324</name>
</gene>